<evidence type="ECO:0000259" key="3">
    <source>
        <dbReference type="Pfam" id="PF15927"/>
    </source>
</evidence>
<evidence type="ECO:0000256" key="2">
    <source>
        <dbReference type="SAM" id="MobiDB-lite"/>
    </source>
</evidence>
<name>A0A7S4JDS1_9STRA</name>
<reference evidence="4" key="1">
    <citation type="submission" date="2021-01" db="EMBL/GenBank/DDBJ databases">
        <authorList>
            <person name="Corre E."/>
            <person name="Pelletier E."/>
            <person name="Niang G."/>
            <person name="Scheremetjew M."/>
            <person name="Finn R."/>
            <person name="Kale V."/>
            <person name="Holt S."/>
            <person name="Cochrane G."/>
            <person name="Meng A."/>
            <person name="Brown T."/>
            <person name="Cohen L."/>
        </authorList>
    </citation>
    <scope>NUCLEOTIDE SEQUENCE</scope>
    <source>
        <strain evidence="4">Isolate 1302-5</strain>
    </source>
</reference>
<dbReference type="EMBL" id="HBKQ01038308">
    <property type="protein sequence ID" value="CAE2260422.1"/>
    <property type="molecule type" value="Transcribed_RNA"/>
</dbReference>
<organism evidence="4">
    <name type="scientific">Odontella aurita</name>
    <dbReference type="NCBI Taxonomy" id="265563"/>
    <lineage>
        <taxon>Eukaryota</taxon>
        <taxon>Sar</taxon>
        <taxon>Stramenopiles</taxon>
        <taxon>Ochrophyta</taxon>
        <taxon>Bacillariophyta</taxon>
        <taxon>Mediophyceae</taxon>
        <taxon>Biddulphiophycidae</taxon>
        <taxon>Eupodiscales</taxon>
        <taxon>Odontellaceae</taxon>
        <taxon>Odontella</taxon>
    </lineage>
</organism>
<evidence type="ECO:0000256" key="1">
    <source>
        <dbReference type="ARBA" id="ARBA00024332"/>
    </source>
</evidence>
<dbReference type="InterPro" id="IPR031826">
    <property type="entry name" value="IC97/Casc1_N"/>
</dbReference>
<feature type="compositionally biased region" description="Basic and acidic residues" evidence="2">
    <location>
        <begin position="13"/>
        <end position="36"/>
    </location>
</feature>
<accession>A0A7S4JDS1</accession>
<feature type="region of interest" description="Disordered" evidence="2">
    <location>
        <begin position="1"/>
        <end position="36"/>
    </location>
</feature>
<dbReference type="GO" id="GO:0005930">
    <property type="term" value="C:axoneme"/>
    <property type="evidence" value="ECO:0007669"/>
    <property type="project" value="TreeGrafter"/>
</dbReference>
<sequence>MPPKKGKKKKKSKAELEAERKAQEEEEQRQKEELTRLETERLAKQREEEEKALARRVEVRNDEVDRFIRHREEMSVVKSARMAHLQLVQRKQQDSTEWNAVVGCNEAQWPNASDIASLNTYIAELEEYPLMYSGDALKCINAIDRVLVELECSLLAKSRGEEGIQTLREFSSRLQMVLISKITSTTARILRDCENNEGALDAYDHSNGMVCLYSSPRKNLGCAETLDLSDMGIVFNASCQLSSSEYAFRVCRFPFEPSPHLRFAHGDLTIGGVFHIDLIRRPCPRKAIGEGWAVRRHAGTEAENSLDTPNFRTPIKCCVQLPSNVIMDATSSSSVLAAKWNMDEERWTSADIREFAVDKDSRTVSFQLNTPGIVGMLQTRQIDLNYKAWSLGPLNADNGEAVIEFKLCTPRYEVVFHITGSKCTLISPDIQELSEIRGTPQSPSQLLAALSRSGLHLLPSDSDAAKMGKSLKKCEIEESACCDIGFLSSAFFVKSSRFNSLLGRSQACYEIRESDVYTGGCDPSPMLTALHEIDSGCASVNNAPGAKEVPTHCGNVVRCSIVQGAEQGLETSADAACFNTGAKDGTESSLYMSYCLSPLSSAESMARIKSSSPLLSETVKDVLGLTRPFTFC</sequence>
<dbReference type="GO" id="GO:0008017">
    <property type="term" value="F:microtubule binding"/>
    <property type="evidence" value="ECO:0007669"/>
    <property type="project" value="TreeGrafter"/>
</dbReference>
<gene>
    <name evidence="4" type="ORF">OAUR00152_LOCUS26469</name>
</gene>
<evidence type="ECO:0000313" key="4">
    <source>
        <dbReference type="EMBL" id="CAE2260422.1"/>
    </source>
</evidence>
<proteinExistence type="inferred from homology"/>
<comment type="similarity">
    <text evidence="1">Belongs to the DNAI7 family.</text>
</comment>
<dbReference type="PANTHER" id="PTHR20929">
    <property type="entry name" value="LUNG ADENOMA SUSCEPTIBILITY 1-RELATED"/>
    <property type="match status" value="1"/>
</dbReference>
<dbReference type="GO" id="GO:0048487">
    <property type="term" value="F:beta-tubulin binding"/>
    <property type="evidence" value="ECO:0007669"/>
    <property type="project" value="TreeGrafter"/>
</dbReference>
<protein>
    <recommendedName>
        <fullName evidence="3">IC97/Casc1 N-terminal domain-containing protein</fullName>
    </recommendedName>
</protein>
<dbReference type="Pfam" id="PF15927">
    <property type="entry name" value="Casc1_N"/>
    <property type="match status" value="1"/>
</dbReference>
<feature type="domain" description="IC97/Casc1 N-terminal" evidence="3">
    <location>
        <begin position="28"/>
        <end position="198"/>
    </location>
</feature>
<dbReference type="PANTHER" id="PTHR20929:SF11">
    <property type="entry name" value="DYNEIN AXONEMAL INTERMEDIATE CHAIN 7"/>
    <property type="match status" value="1"/>
</dbReference>
<dbReference type="InterPro" id="IPR023247">
    <property type="entry name" value="IC97/Dnai7-like"/>
</dbReference>
<dbReference type="AlphaFoldDB" id="A0A7S4JDS1"/>
<feature type="compositionally biased region" description="Basic residues" evidence="2">
    <location>
        <begin position="1"/>
        <end position="12"/>
    </location>
</feature>